<evidence type="ECO:0000256" key="3">
    <source>
        <dbReference type="ARBA" id="ARBA00023015"/>
    </source>
</evidence>
<dbReference type="SUPFAM" id="SSF53383">
    <property type="entry name" value="PLP-dependent transferases"/>
    <property type="match status" value="1"/>
</dbReference>
<dbReference type="Gene3D" id="1.10.10.10">
    <property type="entry name" value="Winged helix-like DNA-binding domain superfamily/Winged helix DNA-binding domain"/>
    <property type="match status" value="1"/>
</dbReference>
<gene>
    <name evidence="7" type="primary">ydcR_2</name>
    <name evidence="7" type="ORF">LAL4801_00904</name>
</gene>
<dbReference type="SUPFAM" id="SSF46785">
    <property type="entry name" value="Winged helix' DNA-binding domain"/>
    <property type="match status" value="1"/>
</dbReference>
<dbReference type="InterPro" id="IPR015424">
    <property type="entry name" value="PyrdxlP-dep_Trfase"/>
</dbReference>
<dbReference type="PROSITE" id="PS50949">
    <property type="entry name" value="HTH_GNTR"/>
    <property type="match status" value="1"/>
</dbReference>
<sequence length="489" mass="53417">MVSFKYQSVAQSLAQLIDKGTLKPGERFPSLRRTMRSYSVSLSTANQAYAHLEDKGYIRAQAKSGYFVTRPASHRLIEPSKTTPPETSRSVVFQAPYLEMLEHASNPAYVPLGCAIPAPSLLAAEPLNALQARLLRSKGQQLNAYGSAQGLPELRREIAKLMCLHGSTVSQEEIVITSGCTEALGLALQTLTQPGDTIAVESPAYFGLLQVLERLKLKAWELPTSRDGIDPSALELALKSGTVTAVALSSSFTNPLGTMMPEPVKRSVLKLLDGYKTPLIEDDTYGGLGFGGCRPAPFFSLPHETEIFYCSSFSKTLAPGYRTGWIRAPGRIAQVTKAKFSASVCNPLAPQLALAEFLSSRDFERHVSRMARRMETNVARARRAIAQSFPAGTRVTHPDGGFVLWVEMDKNIDTTKLYYKALNQNICFAPGSLFTASGLYAHCLRISCGDVWSDALESAIHRLGTLACEELGNQQSEETFRLPSISRTD</sequence>
<dbReference type="InterPro" id="IPR036390">
    <property type="entry name" value="WH_DNA-bd_sf"/>
</dbReference>
<evidence type="ECO:0000256" key="1">
    <source>
        <dbReference type="ARBA" id="ARBA00005384"/>
    </source>
</evidence>
<reference evidence="8" key="1">
    <citation type="submission" date="2015-07" db="EMBL/GenBank/DDBJ databases">
        <authorList>
            <person name="Rodrigo-Torres Lidia"/>
            <person name="Arahal R.David."/>
        </authorList>
    </citation>
    <scope>NUCLEOTIDE SEQUENCE [LARGE SCALE GENOMIC DNA]</scope>
    <source>
        <strain evidence="8">CECT 4801</strain>
    </source>
</reference>
<organism evidence="7 8">
    <name type="scientific">Roseibium aggregatum</name>
    <dbReference type="NCBI Taxonomy" id="187304"/>
    <lineage>
        <taxon>Bacteria</taxon>
        <taxon>Pseudomonadati</taxon>
        <taxon>Pseudomonadota</taxon>
        <taxon>Alphaproteobacteria</taxon>
        <taxon>Hyphomicrobiales</taxon>
        <taxon>Stappiaceae</taxon>
        <taxon>Roseibium</taxon>
    </lineage>
</organism>
<dbReference type="GO" id="GO:0003700">
    <property type="term" value="F:DNA-binding transcription factor activity"/>
    <property type="evidence" value="ECO:0007669"/>
    <property type="project" value="InterPro"/>
</dbReference>
<dbReference type="InterPro" id="IPR000524">
    <property type="entry name" value="Tscrpt_reg_HTH_GntR"/>
</dbReference>
<keyword evidence="5" id="KW-0804">Transcription</keyword>
<proteinExistence type="inferred from homology"/>
<evidence type="ECO:0000256" key="4">
    <source>
        <dbReference type="ARBA" id="ARBA00023125"/>
    </source>
</evidence>
<protein>
    <submittedName>
        <fullName evidence="7">Putative HTH-type transcriptional regulator YdcR</fullName>
    </submittedName>
</protein>
<dbReference type="SMART" id="SM00345">
    <property type="entry name" value="HTH_GNTR"/>
    <property type="match status" value="1"/>
</dbReference>
<dbReference type="GO" id="GO:0003677">
    <property type="term" value="F:DNA binding"/>
    <property type="evidence" value="ECO:0007669"/>
    <property type="project" value="UniProtKB-KW"/>
</dbReference>
<keyword evidence="3" id="KW-0805">Transcription regulation</keyword>
<comment type="similarity">
    <text evidence="1">In the C-terminal section; belongs to the class-I pyridoxal-phosphate-dependent aminotransferase family.</text>
</comment>
<dbReference type="AlphaFoldDB" id="A0A0M6XZQ8"/>
<name>A0A0M6XZQ8_9HYPH</name>
<dbReference type="RefSeq" id="WP_055654503.1">
    <property type="nucleotide sequence ID" value="NZ_CXST01000001.1"/>
</dbReference>
<dbReference type="InterPro" id="IPR051446">
    <property type="entry name" value="HTH_trans_reg/aminotransferase"/>
</dbReference>
<dbReference type="InterPro" id="IPR015422">
    <property type="entry name" value="PyrdxlP-dep_Trfase_small"/>
</dbReference>
<dbReference type="Pfam" id="PF00392">
    <property type="entry name" value="GntR"/>
    <property type="match status" value="1"/>
</dbReference>
<dbReference type="CDD" id="cd07377">
    <property type="entry name" value="WHTH_GntR"/>
    <property type="match status" value="1"/>
</dbReference>
<dbReference type="Proteomes" id="UP000048926">
    <property type="component" value="Unassembled WGS sequence"/>
</dbReference>
<evidence type="ECO:0000259" key="6">
    <source>
        <dbReference type="PROSITE" id="PS50949"/>
    </source>
</evidence>
<accession>A0A0M6XZQ8</accession>
<dbReference type="PANTHER" id="PTHR46577:SF2">
    <property type="entry name" value="TRANSCRIPTIONAL REGULATORY PROTEIN"/>
    <property type="match status" value="1"/>
</dbReference>
<feature type="domain" description="HTH gntR-type" evidence="6">
    <location>
        <begin position="3"/>
        <end position="71"/>
    </location>
</feature>
<dbReference type="Pfam" id="PF00155">
    <property type="entry name" value="Aminotran_1_2"/>
    <property type="match status" value="1"/>
</dbReference>
<evidence type="ECO:0000256" key="2">
    <source>
        <dbReference type="ARBA" id="ARBA00022898"/>
    </source>
</evidence>
<evidence type="ECO:0000313" key="7">
    <source>
        <dbReference type="EMBL" id="CTQ42476.1"/>
    </source>
</evidence>
<dbReference type="Gene3D" id="3.90.1150.10">
    <property type="entry name" value="Aspartate Aminotransferase, domain 1"/>
    <property type="match status" value="1"/>
</dbReference>
<evidence type="ECO:0000313" key="8">
    <source>
        <dbReference type="Proteomes" id="UP000048926"/>
    </source>
</evidence>
<dbReference type="OrthoDB" id="9808770at2"/>
<dbReference type="Gene3D" id="3.40.640.10">
    <property type="entry name" value="Type I PLP-dependent aspartate aminotransferase-like (Major domain)"/>
    <property type="match status" value="1"/>
</dbReference>
<dbReference type="InterPro" id="IPR015421">
    <property type="entry name" value="PyrdxlP-dep_Trfase_major"/>
</dbReference>
<dbReference type="CDD" id="cd00609">
    <property type="entry name" value="AAT_like"/>
    <property type="match status" value="1"/>
</dbReference>
<dbReference type="InterPro" id="IPR036388">
    <property type="entry name" value="WH-like_DNA-bd_sf"/>
</dbReference>
<keyword evidence="2" id="KW-0663">Pyridoxal phosphate</keyword>
<keyword evidence="8" id="KW-1185">Reference proteome</keyword>
<keyword evidence="4" id="KW-0238">DNA-binding</keyword>
<dbReference type="EMBL" id="CXST01000001">
    <property type="protein sequence ID" value="CTQ42476.1"/>
    <property type="molecule type" value="Genomic_DNA"/>
</dbReference>
<dbReference type="GO" id="GO:0030170">
    <property type="term" value="F:pyridoxal phosphate binding"/>
    <property type="evidence" value="ECO:0007669"/>
    <property type="project" value="InterPro"/>
</dbReference>
<evidence type="ECO:0000256" key="5">
    <source>
        <dbReference type="ARBA" id="ARBA00023163"/>
    </source>
</evidence>
<dbReference type="PANTHER" id="PTHR46577">
    <property type="entry name" value="HTH-TYPE TRANSCRIPTIONAL REGULATORY PROTEIN GABR"/>
    <property type="match status" value="1"/>
</dbReference>
<dbReference type="InterPro" id="IPR004839">
    <property type="entry name" value="Aminotransferase_I/II_large"/>
</dbReference>